<dbReference type="EMBL" id="JABANE010000032">
    <property type="protein sequence ID" value="NME68931.1"/>
    <property type="molecule type" value="Genomic_DNA"/>
</dbReference>
<protein>
    <submittedName>
        <fullName evidence="1">RICIN domain-containing protein</fullName>
    </submittedName>
</protein>
<dbReference type="CDD" id="cd23432">
    <property type="entry name" value="beta-trefoil_Ricin_EndoBetaGal-like"/>
    <property type="match status" value="1"/>
</dbReference>
<evidence type="ECO:0000313" key="1">
    <source>
        <dbReference type="EMBL" id="NME68931.1"/>
    </source>
</evidence>
<dbReference type="PROSITE" id="PS51257">
    <property type="entry name" value="PROKAR_LIPOPROTEIN"/>
    <property type="match status" value="1"/>
</dbReference>
<sequence length="479" mass="53576">MKQRNLWLQFTVALHLLLLIFSCNDRVTEISTTVETTTENQLSNQRVSSLSMHHYVEELDIVLGDVKQGQIHNGIKTTQEVDAILGGFKEMGVGGIRIAIFADNVNPNPVIYDYLYTQAKAAGFKIFANPAKWEGGKRIANGILDDEEGGAGPSVLGKTAAKNALVSRIKAFTQQYQVDWVCPFNEDGRPGAFWYANQMDNIFSELHAADLNGATLIGPCTWGIEAGILVLNNTNIKDYISIATTHNLGFQHSLWPTFIAAAGNLTVWDSETNQNKKFSNLDVRIDAAIKNGVDGIVIYDSFKGINFKSNASTLTAEGVDMNSGQDYKNWITQYYLIQNKETTDRIKPYENGIDNSLIVEVPNSWSGENSQWELIPVEGEWFRLRNRGSGVYMRPETNDDYANIIAKINFTGLALHTQWRFIDVDGTHVFIENRGSGKRLKARSYDDISTTNDVDLIKINQVPDTWTGDWSQWSLIKAN</sequence>
<accession>A0A7X9RUG6</accession>
<comment type="caution">
    <text evidence="1">The sequence shown here is derived from an EMBL/GenBank/DDBJ whole genome shotgun (WGS) entry which is preliminary data.</text>
</comment>
<evidence type="ECO:0000313" key="2">
    <source>
        <dbReference type="Proteomes" id="UP000576082"/>
    </source>
</evidence>
<dbReference type="Gene3D" id="2.80.10.50">
    <property type="match status" value="1"/>
</dbReference>
<dbReference type="AlphaFoldDB" id="A0A7X9RUG6"/>
<name>A0A7X9RUG6_9BACT</name>
<dbReference type="SUPFAM" id="SSF51445">
    <property type="entry name" value="(Trans)glycosidases"/>
    <property type="match status" value="1"/>
</dbReference>
<gene>
    <name evidence="1" type="ORF">HHU12_13240</name>
</gene>
<proteinExistence type="predicted"/>
<keyword evidence="2" id="KW-1185">Reference proteome</keyword>
<organism evidence="1 2">
    <name type="scientific">Flammeovirga aprica JL-4</name>
    <dbReference type="NCBI Taxonomy" id="694437"/>
    <lineage>
        <taxon>Bacteria</taxon>
        <taxon>Pseudomonadati</taxon>
        <taxon>Bacteroidota</taxon>
        <taxon>Cytophagia</taxon>
        <taxon>Cytophagales</taxon>
        <taxon>Flammeovirgaceae</taxon>
        <taxon>Flammeovirga</taxon>
    </lineage>
</organism>
<dbReference type="SUPFAM" id="SSF50370">
    <property type="entry name" value="Ricin B-like lectins"/>
    <property type="match status" value="1"/>
</dbReference>
<dbReference type="RefSeq" id="WP_169657222.1">
    <property type="nucleotide sequence ID" value="NZ_JABANE010000032.1"/>
</dbReference>
<dbReference type="Proteomes" id="UP000576082">
    <property type="component" value="Unassembled WGS sequence"/>
</dbReference>
<dbReference type="InterPro" id="IPR017853">
    <property type="entry name" value="GH"/>
</dbReference>
<reference evidence="1 2" key="1">
    <citation type="submission" date="2020-04" db="EMBL/GenBank/DDBJ databases">
        <title>Flammeovirga sp. SR4, a novel species isolated from seawater.</title>
        <authorList>
            <person name="Wang X."/>
        </authorList>
    </citation>
    <scope>NUCLEOTIDE SEQUENCE [LARGE SCALE GENOMIC DNA]</scope>
    <source>
        <strain evidence="1 2">ATCC 23126</strain>
    </source>
</reference>
<dbReference type="InterPro" id="IPR035992">
    <property type="entry name" value="Ricin_B-like_lectins"/>
</dbReference>